<feature type="transmembrane region" description="Helical" evidence="1">
    <location>
        <begin position="27"/>
        <end position="47"/>
    </location>
</feature>
<evidence type="ECO:0000256" key="1">
    <source>
        <dbReference type="SAM" id="Phobius"/>
    </source>
</evidence>
<dbReference type="Gene3D" id="1.10.3210.10">
    <property type="entry name" value="Hypothetical protein af1432"/>
    <property type="match status" value="1"/>
</dbReference>
<keyword evidence="4" id="KW-1185">Reference proteome</keyword>
<protein>
    <submittedName>
        <fullName evidence="3">HDIG domain-containing protein</fullName>
    </submittedName>
</protein>
<evidence type="ECO:0000313" key="4">
    <source>
        <dbReference type="Proteomes" id="UP001054846"/>
    </source>
</evidence>
<dbReference type="Pfam" id="PF01966">
    <property type="entry name" value="HD"/>
    <property type="match status" value="1"/>
</dbReference>
<keyword evidence="1" id="KW-1133">Transmembrane helix</keyword>
<proteinExistence type="predicted"/>
<reference evidence="3 4" key="1">
    <citation type="journal article" date="2021" name="Genome Biol. Evol.">
        <title>Complete Genome Sequencing of a Novel Gloeobacter Species from a Waterfall Cave in Mexico.</title>
        <authorList>
            <person name="Saw J.H."/>
            <person name="Cardona T."/>
            <person name="Montejano G."/>
        </authorList>
    </citation>
    <scope>NUCLEOTIDE SEQUENCE [LARGE SCALE GENOMIC DNA]</scope>
    <source>
        <strain evidence="3">MG652769</strain>
    </source>
</reference>
<accession>A0ABY3PIY5</accession>
<name>A0ABY3PIY5_9CYAN</name>
<feature type="transmembrane region" description="Helical" evidence="1">
    <location>
        <begin position="401"/>
        <end position="419"/>
    </location>
</feature>
<dbReference type="InterPro" id="IPR006675">
    <property type="entry name" value="HDIG_dom"/>
</dbReference>
<dbReference type="PANTHER" id="PTHR36442:SF1">
    <property type="entry name" value="CYCLIC-DI-AMP PHOSPHODIESTERASE PGPH"/>
    <property type="match status" value="1"/>
</dbReference>
<evidence type="ECO:0000313" key="3">
    <source>
        <dbReference type="EMBL" id="UFP93507.1"/>
    </source>
</evidence>
<keyword evidence="1" id="KW-0472">Membrane</keyword>
<dbReference type="InterPro" id="IPR011621">
    <property type="entry name" value="Metal-dep_PHydrolase_7TM_intra"/>
</dbReference>
<dbReference type="SMART" id="SM00471">
    <property type="entry name" value="HDc"/>
    <property type="match status" value="1"/>
</dbReference>
<dbReference type="InterPro" id="IPR011624">
    <property type="entry name" value="Metal-dep_PHydrolase_7TM_extra"/>
</dbReference>
<dbReference type="Pfam" id="PF07697">
    <property type="entry name" value="7TMR-HDED"/>
    <property type="match status" value="1"/>
</dbReference>
<dbReference type="Pfam" id="PF07698">
    <property type="entry name" value="7TM-7TMR_HD"/>
    <property type="match status" value="1"/>
</dbReference>
<dbReference type="PANTHER" id="PTHR36442">
    <property type="entry name" value="CYCLIC-DI-AMP PHOSPHODIESTERASE PGPH"/>
    <property type="match status" value="1"/>
</dbReference>
<organism evidence="3 4">
    <name type="scientific">Gloeobacter morelensis MG652769</name>
    <dbReference type="NCBI Taxonomy" id="2781736"/>
    <lineage>
        <taxon>Bacteria</taxon>
        <taxon>Bacillati</taxon>
        <taxon>Cyanobacteriota</taxon>
        <taxon>Cyanophyceae</taxon>
        <taxon>Gloeobacterales</taxon>
        <taxon>Gloeobacteraceae</taxon>
        <taxon>Gloeobacter</taxon>
        <taxon>Gloeobacter morelensis</taxon>
    </lineage>
</organism>
<sequence length="775" mass="85781">MSHSLFAGSWRGGSLKWLAFYRPVLDAPVWFLLAVLSLTAVLGVRFYSEPRLSVGTRVDRAIVAPRTVEVTDRSETEKARREASRAAVQVYDYDPLVDAQVGDRLDDLLTEGDQIVATAGKLPYLNPGILTSEAQQYLRAMPQAGWRRLKQLALSPGTPLAETLPTLERQILASLSNRREGGEVDNLIVAIERSRLAYGQALSRLRTAPIVFQDRLLGLTPAQWQDVADQARLVTRRLLAIGIVPKLDPELREKGITAQLPANFDILQRRIATDLVLSVLTPNLRVDPLQTLREAEQSVQNVEDIRIKIQKGQVLLDKGDMVTPRWFAILDQLDLTQRGINWPELGLLAVIQIVAFSTFLGIDKRLGRACLCKRDYLLTLVVALGTAIIGVIIGNSWGWGGFLPFIAAGLLLGNFYGSLRGSVALLALAVPFWYGLALPPTIFWPVLAGGLVAAVQVGRLRSREEMAFLGVLAAAVQGGVYALLNLVFPAGYDWRELLVHTGEMFGGGLVCSIVALGASPYLERLFDVVTPVRLSELANPNQPLLKRLATEAPGTFQHTLFVANLAEAAARCLGDNADLVRTGTLYHDIGKMVRPRYFIENQMGLPNPHLQLDDPWRSAAVIRDHVTDGLKLARRHGLPQVIQNFIPEHQGTIRIAYFHHQACEEVGAENVRDEDFTYPGPAPQSRETGLVMLADACEAALRSLKDVTEPEAVAMVQRILAARWREGQLKDSDLKEEELPQIAKSFVKVWKEQNHQRIRYPAACTGQTEFQPVRR</sequence>
<dbReference type="CDD" id="cd00077">
    <property type="entry name" value="HDc"/>
    <property type="match status" value="1"/>
</dbReference>
<feature type="transmembrane region" description="Helical" evidence="1">
    <location>
        <begin position="431"/>
        <end position="454"/>
    </location>
</feature>
<dbReference type="NCBIfam" id="TIGR00277">
    <property type="entry name" value="HDIG"/>
    <property type="match status" value="1"/>
</dbReference>
<feature type="transmembrane region" description="Helical" evidence="1">
    <location>
        <begin position="466"/>
        <end position="484"/>
    </location>
</feature>
<dbReference type="InterPro" id="IPR052722">
    <property type="entry name" value="PgpH_phosphodiesterase"/>
</dbReference>
<dbReference type="InterPro" id="IPR006674">
    <property type="entry name" value="HD_domain"/>
</dbReference>
<feature type="domain" description="HD/PDEase" evidence="2">
    <location>
        <begin position="551"/>
        <end position="709"/>
    </location>
</feature>
<dbReference type="Proteomes" id="UP001054846">
    <property type="component" value="Chromosome"/>
</dbReference>
<dbReference type="InterPro" id="IPR003607">
    <property type="entry name" value="HD/PDEase_dom"/>
</dbReference>
<feature type="transmembrane region" description="Helical" evidence="1">
    <location>
        <begin position="345"/>
        <end position="362"/>
    </location>
</feature>
<evidence type="ECO:0000259" key="2">
    <source>
        <dbReference type="SMART" id="SM00471"/>
    </source>
</evidence>
<feature type="transmembrane region" description="Helical" evidence="1">
    <location>
        <begin position="374"/>
        <end position="394"/>
    </location>
</feature>
<dbReference type="SUPFAM" id="SSF109604">
    <property type="entry name" value="HD-domain/PDEase-like"/>
    <property type="match status" value="1"/>
</dbReference>
<keyword evidence="1" id="KW-0812">Transmembrane</keyword>
<dbReference type="RefSeq" id="WP_230840535.1">
    <property type="nucleotide sequence ID" value="NZ_CP063845.1"/>
</dbReference>
<gene>
    <name evidence="3" type="ORF">ISF26_17160</name>
</gene>
<dbReference type="EMBL" id="CP063845">
    <property type="protein sequence ID" value="UFP93507.1"/>
    <property type="molecule type" value="Genomic_DNA"/>
</dbReference>